<reference evidence="1 2" key="1">
    <citation type="submission" date="2020-09" db="EMBL/GenBank/DDBJ databases">
        <title>De no assembly of potato wild relative species, Solanum commersonii.</title>
        <authorList>
            <person name="Cho K."/>
        </authorList>
    </citation>
    <scope>NUCLEOTIDE SEQUENCE [LARGE SCALE GENOMIC DNA]</scope>
    <source>
        <strain evidence="1">LZ3.2</strain>
        <tissue evidence="1">Leaf</tissue>
    </source>
</reference>
<gene>
    <name evidence="1" type="ORF">H5410_000896</name>
</gene>
<sequence>MDIDFIDAPMLRHFLMNVEKLVIIRYLEITATLQKLDLVSTFGWESGTTFPNVLGDDFESLAREQSLLLLASTKILHF</sequence>
<dbReference type="EMBL" id="JACXVP010000001">
    <property type="protein sequence ID" value="KAG5629179.1"/>
    <property type="molecule type" value="Genomic_DNA"/>
</dbReference>
<dbReference type="AlphaFoldDB" id="A0A9J6AY71"/>
<comment type="caution">
    <text evidence="1">The sequence shown here is derived from an EMBL/GenBank/DDBJ whole genome shotgun (WGS) entry which is preliminary data.</text>
</comment>
<keyword evidence="2" id="KW-1185">Reference proteome</keyword>
<evidence type="ECO:0000313" key="1">
    <source>
        <dbReference type="EMBL" id="KAG5629179.1"/>
    </source>
</evidence>
<organism evidence="1 2">
    <name type="scientific">Solanum commersonii</name>
    <name type="common">Commerson's wild potato</name>
    <name type="synonym">Commerson's nightshade</name>
    <dbReference type="NCBI Taxonomy" id="4109"/>
    <lineage>
        <taxon>Eukaryota</taxon>
        <taxon>Viridiplantae</taxon>
        <taxon>Streptophyta</taxon>
        <taxon>Embryophyta</taxon>
        <taxon>Tracheophyta</taxon>
        <taxon>Spermatophyta</taxon>
        <taxon>Magnoliopsida</taxon>
        <taxon>eudicotyledons</taxon>
        <taxon>Gunneridae</taxon>
        <taxon>Pentapetalae</taxon>
        <taxon>asterids</taxon>
        <taxon>lamiids</taxon>
        <taxon>Solanales</taxon>
        <taxon>Solanaceae</taxon>
        <taxon>Solanoideae</taxon>
        <taxon>Solaneae</taxon>
        <taxon>Solanum</taxon>
    </lineage>
</organism>
<name>A0A9J6AY71_SOLCO</name>
<evidence type="ECO:0000313" key="2">
    <source>
        <dbReference type="Proteomes" id="UP000824120"/>
    </source>
</evidence>
<protein>
    <submittedName>
        <fullName evidence="1">Uncharacterized protein</fullName>
    </submittedName>
</protein>
<accession>A0A9J6AY71</accession>
<proteinExistence type="predicted"/>
<dbReference type="Proteomes" id="UP000824120">
    <property type="component" value="Chromosome 1"/>
</dbReference>